<evidence type="ECO:0000256" key="2">
    <source>
        <dbReference type="ARBA" id="ARBA00022692"/>
    </source>
</evidence>
<gene>
    <name evidence="6" type="ORF">ACFSTF_00495</name>
</gene>
<evidence type="ECO:0000313" key="6">
    <source>
        <dbReference type="EMBL" id="MFD2615823.1"/>
    </source>
</evidence>
<dbReference type="Gene3D" id="3.40.630.190">
    <property type="entry name" value="LCP protein"/>
    <property type="match status" value="1"/>
</dbReference>
<organism evidence="6 7">
    <name type="scientific">Terrilactibacillus laevilacticus</name>
    <dbReference type="NCBI Taxonomy" id="1380157"/>
    <lineage>
        <taxon>Bacteria</taxon>
        <taxon>Bacillati</taxon>
        <taxon>Bacillota</taxon>
        <taxon>Bacilli</taxon>
        <taxon>Bacillales</taxon>
        <taxon>Bacillaceae</taxon>
        <taxon>Terrilactibacillus</taxon>
    </lineage>
</organism>
<dbReference type="PANTHER" id="PTHR33392">
    <property type="entry name" value="POLYISOPRENYL-TEICHOIC ACID--PEPTIDOGLYCAN TEICHOIC ACID TRANSFERASE TAGU"/>
    <property type="match status" value="1"/>
</dbReference>
<dbReference type="Proteomes" id="UP001597458">
    <property type="component" value="Unassembled WGS sequence"/>
</dbReference>
<dbReference type="RefSeq" id="WP_141191141.1">
    <property type="nucleotide sequence ID" value="NZ_VHOA01000007.1"/>
</dbReference>
<keyword evidence="4" id="KW-0472">Membrane</keyword>
<comment type="similarity">
    <text evidence="1">Belongs to the LytR/CpsA/Psr (LCP) family.</text>
</comment>
<protein>
    <submittedName>
        <fullName evidence="6">LCP family protein</fullName>
    </submittedName>
</protein>
<accession>A0ABW5PM85</accession>
<name>A0ABW5PM85_9BACI</name>
<dbReference type="InterPro" id="IPR050922">
    <property type="entry name" value="LytR/CpsA/Psr_CW_biosynth"/>
</dbReference>
<sequence>MGRIEQKKNIKKRNRKRIIVSILVIFLLLIGGGVAYATVLYQKFHNVANTAHTNLARGDKSDLRDVKVDPMNDNISILFIGVDKRKNEPSRSDAMILATFNHTNDSVKLVSIPRDSKVQIVDPTNQKNYGMTKITHAHYYGDLNGDKGADYTIATVEHLFNIPVDYYVQVDFKAFTKIVNALDGVEVNVPVKLVTQNSKDKKNAIVLNPGKQTLNGEQALAFVRNRKSAGAGGDFGRGKRQMALIKAILHKSANISSITKYGDVIDSLKGHFQTNLTFSQILGLHNYAGSLSNIDMMQLKGTDDMSTGTYYFQLDQNYLEQVKSELRDHLELDK</sequence>
<evidence type="ECO:0000259" key="5">
    <source>
        <dbReference type="Pfam" id="PF03816"/>
    </source>
</evidence>
<reference evidence="7" key="1">
    <citation type="journal article" date="2019" name="Int. J. Syst. Evol. Microbiol.">
        <title>The Global Catalogue of Microorganisms (GCM) 10K type strain sequencing project: providing services to taxonomists for standard genome sequencing and annotation.</title>
        <authorList>
            <consortium name="The Broad Institute Genomics Platform"/>
            <consortium name="The Broad Institute Genome Sequencing Center for Infectious Disease"/>
            <person name="Wu L."/>
            <person name="Ma J."/>
        </authorList>
    </citation>
    <scope>NUCLEOTIDE SEQUENCE [LARGE SCALE GENOMIC DNA]</scope>
    <source>
        <strain evidence="7">TISTR 2241</strain>
    </source>
</reference>
<evidence type="ECO:0000313" key="7">
    <source>
        <dbReference type="Proteomes" id="UP001597458"/>
    </source>
</evidence>
<evidence type="ECO:0000256" key="3">
    <source>
        <dbReference type="ARBA" id="ARBA00022968"/>
    </source>
</evidence>
<dbReference type="PANTHER" id="PTHR33392:SF3">
    <property type="entry name" value="POLYISOPRENYL-TEICHOIC ACID--PEPTIDOGLYCAN TEICHOIC ACID TRANSFERASE TAGT"/>
    <property type="match status" value="1"/>
</dbReference>
<dbReference type="EMBL" id="JBHUMR010000001">
    <property type="protein sequence ID" value="MFD2615823.1"/>
    <property type="molecule type" value="Genomic_DNA"/>
</dbReference>
<proteinExistence type="inferred from homology"/>
<dbReference type="InterPro" id="IPR004474">
    <property type="entry name" value="LytR_CpsA_psr"/>
</dbReference>
<dbReference type="NCBIfam" id="TIGR00350">
    <property type="entry name" value="lytR_cpsA_psr"/>
    <property type="match status" value="1"/>
</dbReference>
<evidence type="ECO:0000256" key="1">
    <source>
        <dbReference type="ARBA" id="ARBA00006068"/>
    </source>
</evidence>
<keyword evidence="4" id="KW-1133">Transmembrane helix</keyword>
<keyword evidence="2" id="KW-0812">Transmembrane</keyword>
<keyword evidence="3" id="KW-0735">Signal-anchor</keyword>
<feature type="domain" description="Cell envelope-related transcriptional attenuator" evidence="5">
    <location>
        <begin position="91"/>
        <end position="253"/>
    </location>
</feature>
<dbReference type="Pfam" id="PF03816">
    <property type="entry name" value="LytR_cpsA_psr"/>
    <property type="match status" value="1"/>
</dbReference>
<keyword evidence="7" id="KW-1185">Reference proteome</keyword>
<comment type="caution">
    <text evidence="6">The sequence shown here is derived from an EMBL/GenBank/DDBJ whole genome shotgun (WGS) entry which is preliminary data.</text>
</comment>
<evidence type="ECO:0000256" key="4">
    <source>
        <dbReference type="ARBA" id="ARBA00022989"/>
    </source>
</evidence>